<dbReference type="Proteomes" id="UP000499080">
    <property type="component" value="Unassembled WGS sequence"/>
</dbReference>
<comment type="caution">
    <text evidence="1">The sequence shown here is derived from an EMBL/GenBank/DDBJ whole genome shotgun (WGS) entry which is preliminary data.</text>
</comment>
<gene>
    <name evidence="1" type="ORF">AVEN_193254_1</name>
</gene>
<reference evidence="1 2" key="1">
    <citation type="journal article" date="2019" name="Sci. Rep.">
        <title>Orb-weaving spider Araneus ventricosus genome elucidates the spidroin gene catalogue.</title>
        <authorList>
            <person name="Kono N."/>
            <person name="Nakamura H."/>
            <person name="Ohtoshi R."/>
            <person name="Moran D.A.P."/>
            <person name="Shinohara A."/>
            <person name="Yoshida Y."/>
            <person name="Fujiwara M."/>
            <person name="Mori M."/>
            <person name="Tomita M."/>
            <person name="Arakawa K."/>
        </authorList>
    </citation>
    <scope>NUCLEOTIDE SEQUENCE [LARGE SCALE GENOMIC DNA]</scope>
</reference>
<name>A0A4Y2HN39_ARAVE</name>
<sequence length="101" mass="11041">MSNIAVHHLMSKTSNGEQQLLAPMRQNVSFIYFKCRSFKKKDGIKIELLNQSGGSTIQGDLECPSEVIQFSASFPPSAVLSPLLWKGGASAILSLGSDHRY</sequence>
<dbReference type="AlphaFoldDB" id="A0A4Y2HN39"/>
<evidence type="ECO:0000313" key="1">
    <source>
        <dbReference type="EMBL" id="GBM66640.1"/>
    </source>
</evidence>
<organism evidence="1 2">
    <name type="scientific">Araneus ventricosus</name>
    <name type="common">Orbweaver spider</name>
    <name type="synonym">Epeira ventricosa</name>
    <dbReference type="NCBI Taxonomy" id="182803"/>
    <lineage>
        <taxon>Eukaryota</taxon>
        <taxon>Metazoa</taxon>
        <taxon>Ecdysozoa</taxon>
        <taxon>Arthropoda</taxon>
        <taxon>Chelicerata</taxon>
        <taxon>Arachnida</taxon>
        <taxon>Araneae</taxon>
        <taxon>Araneomorphae</taxon>
        <taxon>Entelegynae</taxon>
        <taxon>Araneoidea</taxon>
        <taxon>Araneidae</taxon>
        <taxon>Araneus</taxon>
    </lineage>
</organism>
<evidence type="ECO:0000313" key="2">
    <source>
        <dbReference type="Proteomes" id="UP000499080"/>
    </source>
</evidence>
<dbReference type="EMBL" id="BGPR01002036">
    <property type="protein sequence ID" value="GBM66640.1"/>
    <property type="molecule type" value="Genomic_DNA"/>
</dbReference>
<proteinExistence type="predicted"/>
<accession>A0A4Y2HN39</accession>
<keyword evidence="2" id="KW-1185">Reference proteome</keyword>
<protein>
    <submittedName>
        <fullName evidence="1">Uncharacterized protein</fullName>
    </submittedName>
</protein>